<accession>A0A9W6H3R9</accession>
<reference evidence="1" key="2">
    <citation type="submission" date="2023-01" db="EMBL/GenBank/DDBJ databases">
        <authorList>
            <person name="Sun Q."/>
            <person name="Evtushenko L."/>
        </authorList>
    </citation>
    <scope>NUCLEOTIDE SEQUENCE</scope>
    <source>
        <strain evidence="1">VKM Ac-1020</strain>
    </source>
</reference>
<gene>
    <name evidence="1" type="ORF">GCM10017576_17850</name>
</gene>
<comment type="caution">
    <text evidence="1">The sequence shown here is derived from an EMBL/GenBank/DDBJ whole genome shotgun (WGS) entry which is preliminary data.</text>
</comment>
<dbReference type="EMBL" id="BSEJ01000007">
    <property type="protein sequence ID" value="GLJ61655.1"/>
    <property type="molecule type" value="Genomic_DNA"/>
</dbReference>
<evidence type="ECO:0000313" key="1">
    <source>
        <dbReference type="EMBL" id="GLJ61655.1"/>
    </source>
</evidence>
<evidence type="ECO:0000313" key="2">
    <source>
        <dbReference type="Proteomes" id="UP001142462"/>
    </source>
</evidence>
<protein>
    <submittedName>
        <fullName evidence="1">Uncharacterized protein</fullName>
    </submittedName>
</protein>
<dbReference type="AlphaFoldDB" id="A0A9W6H3R9"/>
<sequence>MKTVAHMAEQVGVSTDQPVDLLTTTLFPGAVYTSYGALIAERRY</sequence>
<reference evidence="1" key="1">
    <citation type="journal article" date="2014" name="Int. J. Syst. Evol. Microbiol.">
        <title>Complete genome sequence of Corynebacterium casei LMG S-19264T (=DSM 44701T), isolated from a smear-ripened cheese.</title>
        <authorList>
            <consortium name="US DOE Joint Genome Institute (JGI-PGF)"/>
            <person name="Walter F."/>
            <person name="Albersmeier A."/>
            <person name="Kalinowski J."/>
            <person name="Ruckert C."/>
        </authorList>
    </citation>
    <scope>NUCLEOTIDE SEQUENCE</scope>
    <source>
        <strain evidence="1">VKM Ac-1020</strain>
    </source>
</reference>
<proteinExistence type="predicted"/>
<organism evidence="1 2">
    <name type="scientific">Microbacterium barkeri</name>
    <dbReference type="NCBI Taxonomy" id="33917"/>
    <lineage>
        <taxon>Bacteria</taxon>
        <taxon>Bacillati</taxon>
        <taxon>Actinomycetota</taxon>
        <taxon>Actinomycetes</taxon>
        <taxon>Micrococcales</taxon>
        <taxon>Microbacteriaceae</taxon>
        <taxon>Microbacterium</taxon>
    </lineage>
</organism>
<name>A0A9W6H3R9_9MICO</name>
<keyword evidence="2" id="KW-1185">Reference proteome</keyword>
<dbReference type="Proteomes" id="UP001142462">
    <property type="component" value="Unassembled WGS sequence"/>
</dbReference>